<evidence type="ECO:0000313" key="3">
    <source>
        <dbReference type="Proteomes" id="UP000709295"/>
    </source>
</evidence>
<organism evidence="2 3">
    <name type="scientific">Phytophthora aleatoria</name>
    <dbReference type="NCBI Taxonomy" id="2496075"/>
    <lineage>
        <taxon>Eukaryota</taxon>
        <taxon>Sar</taxon>
        <taxon>Stramenopiles</taxon>
        <taxon>Oomycota</taxon>
        <taxon>Peronosporomycetes</taxon>
        <taxon>Peronosporales</taxon>
        <taxon>Peronosporaceae</taxon>
        <taxon>Phytophthora</taxon>
    </lineage>
</organism>
<dbReference type="Proteomes" id="UP000709295">
    <property type="component" value="Unassembled WGS sequence"/>
</dbReference>
<feature type="compositionally biased region" description="Polar residues" evidence="1">
    <location>
        <begin position="45"/>
        <end position="57"/>
    </location>
</feature>
<dbReference type="EMBL" id="JAENGY010003714">
    <property type="protein sequence ID" value="KAG6941365.1"/>
    <property type="molecule type" value="Genomic_DNA"/>
</dbReference>
<feature type="region of interest" description="Disordered" evidence="1">
    <location>
        <begin position="34"/>
        <end position="74"/>
    </location>
</feature>
<gene>
    <name evidence="2" type="ORF">JG688_00018705</name>
</gene>
<dbReference type="AlphaFoldDB" id="A0A8J5I167"/>
<proteinExistence type="predicted"/>
<reference evidence="2" key="1">
    <citation type="submission" date="2021-01" db="EMBL/GenBank/DDBJ databases">
        <title>Phytophthora aleatoria, a newly-described species from Pinus radiata is distinct from Phytophthora cactorum isolates based on comparative genomics.</title>
        <authorList>
            <person name="Mcdougal R."/>
            <person name="Panda P."/>
            <person name="Williams N."/>
            <person name="Studholme D.J."/>
        </authorList>
    </citation>
    <scope>NUCLEOTIDE SEQUENCE</scope>
    <source>
        <strain evidence="2">NZFS 4037</strain>
    </source>
</reference>
<name>A0A8J5I167_9STRA</name>
<keyword evidence="3" id="KW-1185">Reference proteome</keyword>
<feature type="compositionally biased region" description="Basic residues" evidence="1">
    <location>
        <begin position="59"/>
        <end position="74"/>
    </location>
</feature>
<evidence type="ECO:0000313" key="2">
    <source>
        <dbReference type="EMBL" id="KAG6941365.1"/>
    </source>
</evidence>
<sequence>MPRTPGSKKLTPEKKAAGALFLVDLAARGTRAVDASSLRRAPSQAKENQAHQGRNCTTGRRRSTVRPHRRTARS</sequence>
<protein>
    <submittedName>
        <fullName evidence="2">Uncharacterized protein</fullName>
    </submittedName>
</protein>
<accession>A0A8J5I167</accession>
<comment type="caution">
    <text evidence="2">The sequence shown here is derived from an EMBL/GenBank/DDBJ whole genome shotgun (WGS) entry which is preliminary data.</text>
</comment>
<evidence type="ECO:0000256" key="1">
    <source>
        <dbReference type="SAM" id="MobiDB-lite"/>
    </source>
</evidence>